<feature type="compositionally biased region" description="Low complexity" evidence="2">
    <location>
        <begin position="458"/>
        <end position="472"/>
    </location>
</feature>
<feature type="compositionally biased region" description="Basic and acidic residues" evidence="2">
    <location>
        <begin position="1530"/>
        <end position="1547"/>
    </location>
</feature>
<feature type="region of interest" description="Disordered" evidence="2">
    <location>
        <begin position="6129"/>
        <end position="6202"/>
    </location>
</feature>
<feature type="compositionally biased region" description="Polar residues" evidence="2">
    <location>
        <begin position="7433"/>
        <end position="7444"/>
    </location>
</feature>
<feature type="compositionally biased region" description="Basic and acidic residues" evidence="2">
    <location>
        <begin position="5457"/>
        <end position="5469"/>
    </location>
</feature>
<feature type="compositionally biased region" description="Gly residues" evidence="2">
    <location>
        <begin position="6366"/>
        <end position="6378"/>
    </location>
</feature>
<feature type="compositionally biased region" description="Basic and acidic residues" evidence="2">
    <location>
        <begin position="809"/>
        <end position="818"/>
    </location>
</feature>
<feature type="non-terminal residue" evidence="3">
    <location>
        <position position="1"/>
    </location>
</feature>
<feature type="compositionally biased region" description="Low complexity" evidence="2">
    <location>
        <begin position="3240"/>
        <end position="3253"/>
    </location>
</feature>
<comment type="caution">
    <text evidence="3">The sequence shown here is derived from an EMBL/GenBank/DDBJ whole genome shotgun (WGS) entry which is preliminary data.</text>
</comment>
<feature type="region of interest" description="Disordered" evidence="2">
    <location>
        <begin position="923"/>
        <end position="952"/>
    </location>
</feature>
<feature type="compositionally biased region" description="Basic and acidic residues" evidence="2">
    <location>
        <begin position="1467"/>
        <end position="1481"/>
    </location>
</feature>
<feature type="compositionally biased region" description="Low complexity" evidence="2">
    <location>
        <begin position="5363"/>
        <end position="5373"/>
    </location>
</feature>
<feature type="coiled-coil region" evidence="1">
    <location>
        <begin position="6547"/>
        <end position="6578"/>
    </location>
</feature>
<feature type="compositionally biased region" description="Basic and acidic residues" evidence="2">
    <location>
        <begin position="330"/>
        <end position="347"/>
    </location>
</feature>
<feature type="compositionally biased region" description="Basic and acidic residues" evidence="2">
    <location>
        <begin position="3143"/>
        <end position="3152"/>
    </location>
</feature>
<feature type="compositionally biased region" description="Low complexity" evidence="2">
    <location>
        <begin position="6789"/>
        <end position="6806"/>
    </location>
</feature>
<feature type="compositionally biased region" description="Basic and acidic residues" evidence="2">
    <location>
        <begin position="3271"/>
        <end position="3289"/>
    </location>
</feature>
<feature type="region of interest" description="Disordered" evidence="2">
    <location>
        <begin position="769"/>
        <end position="818"/>
    </location>
</feature>
<feature type="region of interest" description="Disordered" evidence="2">
    <location>
        <begin position="5357"/>
        <end position="5377"/>
    </location>
</feature>
<feature type="compositionally biased region" description="Polar residues" evidence="2">
    <location>
        <begin position="4436"/>
        <end position="4447"/>
    </location>
</feature>
<feature type="compositionally biased region" description="Basic and acidic residues" evidence="2">
    <location>
        <begin position="4221"/>
        <end position="4237"/>
    </location>
</feature>
<feature type="compositionally biased region" description="Low complexity" evidence="2">
    <location>
        <begin position="2155"/>
        <end position="2172"/>
    </location>
</feature>
<feature type="region of interest" description="Disordered" evidence="2">
    <location>
        <begin position="7344"/>
        <end position="7444"/>
    </location>
</feature>
<feature type="region of interest" description="Disordered" evidence="2">
    <location>
        <begin position="4732"/>
        <end position="4762"/>
    </location>
</feature>
<feature type="compositionally biased region" description="Basic and acidic residues" evidence="2">
    <location>
        <begin position="277"/>
        <end position="296"/>
    </location>
</feature>
<dbReference type="PANTHER" id="PTHR43941:SF1">
    <property type="entry name" value="STRUCTURAL MAINTENANCE OF CHROMOSOMES PROTEIN 2"/>
    <property type="match status" value="1"/>
</dbReference>
<feature type="compositionally biased region" description="Basic and acidic residues" evidence="2">
    <location>
        <begin position="4322"/>
        <end position="4345"/>
    </location>
</feature>
<feature type="compositionally biased region" description="Low complexity" evidence="2">
    <location>
        <begin position="1852"/>
        <end position="1864"/>
    </location>
</feature>
<feature type="compositionally biased region" description="Polar residues" evidence="2">
    <location>
        <begin position="3515"/>
        <end position="3530"/>
    </location>
</feature>
<feature type="compositionally biased region" description="Low complexity" evidence="2">
    <location>
        <begin position="6919"/>
        <end position="6936"/>
    </location>
</feature>
<feature type="compositionally biased region" description="Low complexity" evidence="2">
    <location>
        <begin position="5524"/>
        <end position="5540"/>
    </location>
</feature>
<sequence length="7444" mass="781307">DLVSDTDSDTDSDFGDTGSVFGDPDDRDRDLNNHDTVRVHQDDDARTPYPDSGKDPVGTTEVKHPGLGSDLFHPGMNDGPLAVNFLNAIVPDNPMATPPPGTEQTTPEPQAQNPGTEHGDRTTSQERSGPEQHTPAPVVAAPINQAAPTPAGQQPPAPGPQNPASDTGQRSAPTDRNSGERSPQRTGGDTRTTDPSAQRSTRDGDVVRTSTESAPPAPESATTGNTTGNSTGLDNPNSPTDAQRTNPDNAPAPEQRTSSSDTPQPPPPAAEDSNSDGQHDTEDTGHNPSDRDGEQSDERDEGSSGNDDRSQDRDKDQPGDDGNRSGGGEGRGDGDRSGDENNDRSDLEDSEDGKDEEDGKRTDDDAESAHEGDSTTEGDGQERSGEGTSEVTPDSNRPDTQRDPDRPADNGETFGLSPSGSPVPQEGSGSGGRDVQQVVPVGAERSVRFTPPDDADDASVSSPAVSSTGPGADRSVTGAARTPDPDVAGAPVSGTPVNHRSGEPAPVRNDLPGSDRWGQESQPQVRKVSSLFAQNLKLPEGAPPLTVEVNTNHGPMRAEVRIDNLFFESTTRKIDGAGEGDPSSVRDVKLRIRALLQQGVDMRAQVYASMALKRHVEAVFNDKFVLPRGGQQLKVSFDLVSPSSEGAHATLVWSPVPPAADGVPPDLGADGDGRGIGEVLRRLGMLDGDPARGEDRPYVSRRTLERIETMVEPRPARRWSDPQSAEPARVHTGLADPSAWEAARAAAPVHQVGESVNADFAEPMADSRAARPLDLGPDGDPVGLDDDGNPVDLDANGDPVDPATVLENPDARPGDPERFVKAEMDPLWATRRFEWARIPIPEEHRTEGGPTHVLELTFRPRIRRDEDTLTPERYEAYVRAYEAKLDAMWNRQFRVRGDGTVVGADGTRMHKLGDDLFNTLFGKESVPDPDDMKVADSASGAEPPPPGSGDQLHVRLLLADDSTPAAQVHHEIDLHARPGDRIMGTHSWNETFPVESGVHETAHLLGLLDEYFQPGTVFRGSRDADAVRPGDDDHGYGLMGNAWTKRGADGRLYARRDPVVLSGYLDTIASVVEHGTSDYKPPPRAAELSDEVQSDIIQILAPGLDASDPRRAAVFDRFALATDQLIRGWDGERVADQLVSPEDAAARGADSGADTRAARARAAFDAQVDRWRADGRLARALDLVGRSGVRVPASAMTDALPDPVRGELQDVLTESDEPAYVDTLAVFAAGRDHAAGHGPIDDIPAVQGRPPITAGDVRTQIDQWRSNGELVEALGVLADSGLKVAGGEWIGALPDEALRDVAHHLLSGLQPVSAGPGLDRAGLERVALDVFGVGFDQMVHRAPARDLTVTAPDGRQVPVPAVEVYNQLKAWRKQGTLADVLRVLRGSGVPVPDDVLARASGRRAGQRVVPVGAGQSVRFAPPDDADDASVSSPAVSSAGPGADRSVTGAARTPDPDGAPVFGAPVNHRPEEPAPVRADLLRPDGPTTVMAVRETTGESSRDPGPVPLGGTSRDIPLGTLDTDSPATRGDSPTDDRDTTGTENDRDPNRSTQEGPPPPLTYDGGFVPDRSGQSYDLGYLTTSTVLGPHMLFTEHLPGFVDDVLAGTPDMPAPARQGLVESLVDTLNREGPRPFLREGGRTVSAAHDGQTWSADIDLRPEDGDFYHVDTENLSGGGDSRFLRLHDAGPGVDSSDGGSRGAGKTVGAKFTMSPFYITGVNGNDAGPIAAIGGRGGAKVRGTSGSASTGANAASGIELLGAPNLYVGDLHMRASVTGPGLTAPRVQEGTAYNGLTMNLPGEVVSSDAPERIVPDNGPVDANGNHPPVNRPFMGTGHPLEITRFSPVPPASDDGTDGDTAGTTGGNTTSGDGGTDRGGEGDSSDSSDSSDSTTATGGGRKNTLGTWLADHLLGPRPKGNRGGDHTPSRQERRDNGYRERIESTFDNDRVQQYLPQMSNSSAHIRIEFPGGRPRIMQMWSVSTEYNRKDFAPGLADFVHSNTAVKSDSSSVKHSTVASGSIGGGFGIWLELPNGKSVRLDVPFLEYSATFEKSTGTTLSTSGTSSHVVHAPSGHAAYDVKRDFYVRIQGEPDTHRFEADTVEMLTVEDARLLNGEPSKAPTSTDGPTAPPRPPFPNLAVDHPTDLSGATVRGFGHAPPAAPTGNTDNTDTTENNGADGEAQAPPSPQGPFYDDLAYRVLSAISEKRPGMVIPDLARTTKDYAVRPSHMDPEAPVRSFRERWGLRRNADVAQENTLKVIKALSESGIKSGAPDLPGNGIPVRLKESAVIDPTMLRRDKGSRPDAVTVRVYGDFDPLVHQFDTTASGGARFAGSSGITTTKGSSIAHALGLNVGASVRTDAGADARGVPRVLGNPSASLNTSLGLGKGSSQGLSHSSEETVLFTGDSDVWTSRTRFTARLFEHDDIGMARDDRPQREHGIPLLGDGMDAEAVLLTPKMPPMATDSPDTASDPAGTARDGDTATSSGGQETRNTPETATDPRGEDSAQTDASGNTAPDTTDSRQPLTPEQARDMIRRNFVPQTTPGGTPGDGQGGRWTVIRDGAVHTWGRLFGESAQVVTPAPDTTAPPAGTVTTTVADGNRAVVLSPPTPPGTTPGTNDNQAVVLSQPTPPGTTPGTTTSTTQQTDSSGGDRSGDGTPADRTQQNRLPLDQARARAIRDIGGTFERVNTHFDTGSRGMRGLLEETFRTFSEPRGGLYDGFRLKLDSFLSQSSGGGRQFENHLSAEELATSKSATTPSGSRIRQEMSGGFRSPHDVRATVATKVEIDTVTDFRPVDAQMRWNGGTEVSVSTNSSLTGNVGLKFGGSGGRNPNPHPTDDSLPNEAVRPIPLVGPSIARTFFSRGTSNTQATAFTSSVLFIPNITKAYAFRASGHLTQAIEFAKNWSIGPPLSWNTRFHGWTVPVKDLLSGYVHSRDAQQADLVMDKATRDGDRVDLSPQPNPKKPDSAQVRPGFEGSGRQVQPADPGAAIQNLVNDLASNGLELTSGGRELLLQKLTTHLGQNPDSTVPVPVKVRALGTEPGPDSGPRPMRSASPGKVYVNLTRDPDRTDVSYVGQSGYYIESHTWKAIDAHSQNRGTGTTVGADGVLLQPPPYPQDDQGSDGQSGHRPLFTSPAGAVSSSTRDGSSSGVSQDDARTVELHMDTPYAKVRADTTLTLTLELGEPKGGENGNPPRTTYTGTADSGRVETMYPFAYMTFDPPAETTTTAVAEADTQGTGADTLSPPPVPAIATSTDGTGSTGTAPADRDTPQAPEGDSTTANDRTRTDTTGDDRAPADRDTPPAPEGDSTTANNRAPADGDTTQRPPAPIYASVADALRTWARDAGPRPGNDTAITKPAMVQDGGQALRDKANVVIAQTLGWKPPPGTPEGGQPTRATADAARAYLADAYGQDPVHNEIDHSLSESAVKAVYPTASHNAEGLQFTDIGRTEWGAKAVPSSRGAKILDALPGSQLSDSRVQPRSNSAGDSHSGSTGLGSEFRPAGLSTAAEGIPYDGHEGAYTGAPGVNTSASHGAESGSNQAVKGYQESDKLRQGPVYLIEYDTTWAFGAGSKLKAPAAFHPNDPSLPSTPLHKRPTRWGVDDVTVRMAGWYSESDAIAMGFLTPDQAKDMAPVMDRLNRAREEFSQAEAAYADTRAPLEGLAEGYAANPRDPSAEDAYTAQEDKYKKALSDFDDQIDALIETVNNTRTTLGEAGQGTDSGTAPPVRTVGGDGGEGTDRAPATDDTTTGDTGTTTTGNTGADTTTTGGPRPTVTVTSPAPEPTGPGEGLADRFLSELNLRAPGSDSPAPGSDGFRDTEDGLEQNTDTVDARVQRASDAADTAVQEARDARDAANDLATALGRGTTDLRNGTRILTGSDGGAPAAGTGERSPAPAPDSASAPGAIRQAQDAQTAADTAHDNATAADNGITATRNNATGTTPEPHRGAFIERVRTATSEAEDADTAATEAHDTADGHEDTVAELGTDLDATPPRYQALSTAVDGLSGQDRSADWNRAAQDARARADDLISELEGIAGRADTTRAEAESTATEAAEAQADADTAKAAADRMAAEAETLRTWAEGVGAEASTHRDSADRAVQDARNAREAAQEAADAARDARAAADAAATRADEVRTDAADAARDAAQAEARALSARTAADLAAQAAANASRPSTEAQTTPGTTDPTGGEGSSSTGPRGTTNPPDRAPGDTGTQAAPNTTDGSRGTADPRANAARQAAEDARTRVQEARRTAREATALAQRAAEDAGRLAQRADHLRARADDAGQAAADAATRAEEALETAQEVRDTADATVETADRTAADARRAHREAQGAAQKAEAAAERAAEAAETAREARDDAKKIADSARRRIGSVRNLLERIPAAGGPERTSSEGNDGDRSDGGDQGSSNGRSGDRRGSGTGRGTGGRGRGTDGNGGRPSRGGGRGGHDIVAFPMTESTGRPRNLSPQAAADRMADAIHLGKLASASIKDAISGYQRAQDLVAQTREAENQGRPDAADLRAQAHQAQREANDAYRTYDHLAQMQADLLRTDGPTTVMTVRETTGESSRDPGPIPLGGTSRDIPLGPLDTDSPATRGDGPTDNRNTTGTDDNRAPERSAQEGTPPEGTPPEGAPPQQLPAPAYNGTFVPDRSGQSYDLGYLTTSNLLGPNMLFTEHLHGFVNDVLSSTPNMPELARKQIVDGVAAILTKEGPRPFLREGGRTVSAAHEGQTWSADIDLRPADGDFYHFKTESLSGGDSRHLRLHSAGPGVSSSEAGSQDGGGSVGAKFTASPVYLANVSGSDAGPIFSIGIRGGFQVRSTGGSAAISANSGTGVELLGTPNVYVGDLHMKASVTGPGLTAPRVQEGTAYDGLLMHLPGEVVSSDGPREITPDNGTADANGHHKPVNRPFIGVGHPLEITRFSPVRPASDGETGGNTTSGDRGDSTGTATTGGGGRPGQNSLGAWLADHLLPRPKGNRGNGRAPSGKEKRNDDYRAQIKATFDNDQVQQYLPQMSNGSARIRIDIPGSPSRYMQMWSVSTRYDRKDFAPGLVDFIHSNTAVKSVSSNAQRSNTVSGSIGTGFGIWLELPGGKSIRLEAPAVEYSVALKKSTGIVQNTSGTVSDIAHAPSGHAAYDVKRDFYVHIQGEPRPHRFEGDSVELLTVEDARLLNGELPKAQPSTKPRPPFPHLDVDRPTNLFGTTVLGFGHASPPAPANNGGTTNTTDTTGNDGTDSDTKAYDSPESSFYDDMAHEVLKAIANKHPGMVIPDLTRTGKNYALRPDNMESEAVRTYRERWLGQRDVDVAKANTDKVWDALSESSIKSSKFDLPYDGVPVRLEETAVIDLKTVRADRGLRPGHVTLRVYGEFGKLEHQFETSRSGGVRIAGSSGTTTTKGSNLSHSLNVTVGGSVRDDANGDARGVPGTLGNPAVSLFTSLGFSREAAQGFSRGVEDTVLFNGDSDVWTSRTRFTARLFENDDLGMTRDGRSQHEHGTPLLGKGMDTQMVLLTPKTSPTASDPTRTDTDTAHGWRELPTEQVKNAVTRRHTAPPAGTTTVTGTDRPAALTPPPPPGGTTDTTTGTTPETAPPGGERDGDDSPNDRPPQDPPPTLGQLRAQALPHASAVYGHMSTHFGTGDQISGVLEQMYRALSENGFARKGVSFLSRSPGNGQRIEQSLSSEVLATDRSTFSRSGSRSRYEMSSRLWSPHNVRMTNIIRADINTVTGFRPVDAQMRYGVGSEAFLSATSSQTGDLGLKFGGSGTRNPNPPGSDGSLPNEAVRPIPVFGTSLSRTLFSRGTSHTQSTTFSSSVLFIPDNTKAYVFHTSGDLTLLTEFQKNWSIGPTLDWKTTFQGWTRPVTDLAAGFVHSRDAQEGGMVRDRATRNGDTVDLSPHDNPKKPENARVRPGFENNGRQTHYADPEAAIQALVDDLASNGLELTLGGGREALLKQLTTHLAHNPDPTAPLPLKVRALGPEPASDSKPRLQRPSSTGKLYVNLVRHPDSTKVSHVDYAGYYIESHTVKATDAHSRSEETRRTVSSDGALLIPPPFPEDDRGPTEQPGNRALFTTPAGEVSASSKDGRSSGQSQDDSRTIELHLKTPYAKVSTDTTLELKLRFDKPEGGENGNKPKSTYEVSAVSGQVDTLYSLAYMTFAPPATDTPEGGTQETGADTLSPPAPAVTTSTDGTGSTGTAPADQNTPAPEGDDTAGTTGDRTGTGPTRRPGAPVYASKEDALRTWTRNAGPRPGNDSALALTAVVQDYGQALRDQANIVIARSVDWKPPEGRSTEDTANAARAHLARFYGLDPVYNVIDASLSDEAIKAIDPSASLNPEGVGFKDIELPGWIDRVLQRNHTEWGTKSLPSSRGAKILDARPDGQLSDSRARPRTNTSGESHGGGQGFGGGFRPAGINTESPSYDRHESIHTGAAAANTGSSHGAASGSNQAVKGYQESDQLRQGPFYLVDHDVTWAFAAGSKLAAPAAFHPNDPSLPPTPLHSRPTRWIVDQTTIRMAKWYSEADAIAMGFLTPDQAKDLAPVKDRIHKAQEEFSKAEAKYADTRAPLEGLAEGYADKPDNESAKEAYEKQADAYEDALRDFDRQIDALIESLNDTRTVLGGIGQGTNGGTVSPGSTPGGDTSGGTTTRAPAPANTTSTTGTTGNTTTGTGSTDNTGVTSGNTTTTGNTDGATTTTGAPQPTVTVTPPPDPAPAPTGPSPALADRFRAELNLVAAESDSPVQDTDTVDARVQRASDAADTAVREAREARNAANDLSTALERGTTELGNGTRILTGSDGGAPAAGADGTPSPGAERQARDTRGAADTAHGDATTARDTFATARDDALTKRPEPRGNASVEQVETATTAAESAATTAQETASTHKVTVTGLGNDLDGALTRQQTLSTAVDGLSGQDRSADWNRAAQDMRGEAASLISVLEGIDQHADTARKSAETAKTNADTAKTNADTAKATADRAAADAEALRTWAEGLSTSASNHRDSADRAAQNAQKAGEEAQRAADAAEKARDAADTAAEVSARAEDATDRAAQADDAARSARIAADRAVRAAVNAPQPSLGGQTTSDGTGPRGTTDTRQDAARRSAEDARARAQQARQTTRDAVRTTARATEDAKRLAEQAQDLRTRAETTAREAREAAARADEARGIAEKARGDADQTVKTADKTAADAQRAHESAQQAAQQAETAAGRAEEAAKTAQKARDDAEKIADSARERAESVRNLLERIPAAAEQGRTSSDDGRKKDDDKDGSRDKDSSGDSGNRPASGDQGSSNGRPGDRGGSGTGRGTGGRGRGTDGNGGRPSRGGGRGGHDIVAFPMTESPSRPRNLSPQAAADRMADAIHLGKLASASIKDAISGYQRAQDLVAQTREAESQGRPDPADLRAQAHQAQREANEAYRTYDHLAQMQSDLLRPDGPTTVMAFLETTGESSRDPGPIPLGGTSRDIPLGPLDTDSPATSNDGPTDN</sequence>
<feature type="compositionally biased region" description="Basic and acidic residues" evidence="2">
    <location>
        <begin position="7055"/>
        <end position="7071"/>
    </location>
</feature>
<feature type="compositionally biased region" description="Polar residues" evidence="2">
    <location>
        <begin position="184"/>
        <end position="199"/>
    </location>
</feature>
<feature type="region of interest" description="Disordered" evidence="2">
    <location>
        <begin position="4539"/>
        <end position="4628"/>
    </location>
</feature>
<feature type="region of interest" description="Disordered" evidence="2">
    <location>
        <begin position="2814"/>
        <end position="2837"/>
    </location>
</feature>
<feature type="compositionally biased region" description="Low complexity" evidence="2">
    <location>
        <begin position="7044"/>
        <end position="7054"/>
    </location>
</feature>
<feature type="region of interest" description="Disordered" evidence="2">
    <location>
        <begin position="1"/>
        <end position="525"/>
    </location>
</feature>
<feature type="region of interest" description="Disordered" evidence="2">
    <location>
        <begin position="5183"/>
        <end position="5215"/>
    </location>
</feature>
<feature type="region of interest" description="Disordered" evidence="2">
    <location>
        <begin position="4862"/>
        <end position="4970"/>
    </location>
</feature>
<feature type="compositionally biased region" description="Low complexity" evidence="2">
    <location>
        <begin position="2626"/>
        <end position="2642"/>
    </location>
</feature>
<feature type="compositionally biased region" description="Low complexity" evidence="2">
    <location>
        <begin position="5193"/>
        <end position="5208"/>
    </location>
</feature>
<feature type="compositionally biased region" description="Basic and acidic residues" evidence="2">
    <location>
        <begin position="4075"/>
        <end position="4106"/>
    </location>
</feature>
<feature type="compositionally biased region" description="Low complexity" evidence="2">
    <location>
        <begin position="6610"/>
        <end position="6671"/>
    </location>
</feature>
<feature type="compositionally biased region" description="Low complexity" evidence="2">
    <location>
        <begin position="6154"/>
        <end position="6165"/>
    </location>
</feature>
<feature type="region of interest" description="Disordered" evidence="2">
    <location>
        <begin position="1400"/>
        <end position="1567"/>
    </location>
</feature>
<feature type="compositionally biased region" description="Gly residues" evidence="2">
    <location>
        <begin position="4399"/>
        <end position="4425"/>
    </location>
</feature>
<feature type="compositionally biased region" description="Basic and acidic residues" evidence="2">
    <location>
        <begin position="3929"/>
        <end position="3940"/>
    </location>
</feature>
<feature type="region of interest" description="Disordered" evidence="2">
    <location>
        <begin position="6329"/>
        <end position="6421"/>
    </location>
</feature>
<feature type="compositionally biased region" description="Low complexity" evidence="2">
    <location>
        <begin position="6765"/>
        <end position="6779"/>
    </location>
</feature>
<feature type="compositionally biased region" description="Polar residues" evidence="2">
    <location>
        <begin position="2497"/>
        <end position="2518"/>
    </location>
</feature>
<evidence type="ECO:0000256" key="2">
    <source>
        <dbReference type="SAM" id="MobiDB-lite"/>
    </source>
</evidence>
<feature type="compositionally biased region" description="Basic and acidic residues" evidence="2">
    <location>
        <begin position="7079"/>
        <end position="7155"/>
    </location>
</feature>
<feature type="compositionally biased region" description="Low complexity" evidence="2">
    <location>
        <begin position="4913"/>
        <end position="4927"/>
    </location>
</feature>
<dbReference type="Proteomes" id="UP001348641">
    <property type="component" value="Unassembled WGS sequence"/>
</dbReference>
<feature type="compositionally biased region" description="Basic and acidic residues" evidence="2">
    <location>
        <begin position="7216"/>
        <end position="7236"/>
    </location>
</feature>
<feature type="compositionally biased region" description="Basic and acidic residues" evidence="2">
    <location>
        <begin position="24"/>
        <end position="46"/>
    </location>
</feature>
<feature type="compositionally biased region" description="Low complexity" evidence="2">
    <location>
        <begin position="3883"/>
        <end position="3913"/>
    </location>
</feature>
<proteinExistence type="predicted"/>
<feature type="region of interest" description="Disordered" evidence="2">
    <location>
        <begin position="6700"/>
        <end position="6849"/>
    </location>
</feature>
<feature type="region of interest" description="Disordered" evidence="2">
    <location>
        <begin position="4286"/>
        <end position="4345"/>
    </location>
</feature>
<feature type="compositionally biased region" description="Low complexity" evidence="2">
    <location>
        <begin position="5549"/>
        <end position="5565"/>
    </location>
</feature>
<feature type="compositionally biased region" description="Polar residues" evidence="2">
    <location>
        <begin position="3916"/>
        <end position="3927"/>
    </location>
</feature>
<feature type="compositionally biased region" description="Low complexity" evidence="2">
    <location>
        <begin position="222"/>
        <end position="232"/>
    </location>
</feature>
<keyword evidence="1" id="KW-0175">Coiled coil</keyword>
<feature type="region of interest" description="Disordered" evidence="2">
    <location>
        <begin position="5151"/>
        <end position="5170"/>
    </location>
</feature>
<feature type="compositionally biased region" description="Basic and acidic residues" evidence="2">
    <location>
        <begin position="117"/>
        <end position="130"/>
    </location>
</feature>
<accession>A0ABU7KZ57</accession>
<feature type="compositionally biased region" description="Basic and acidic residues" evidence="2">
    <location>
        <begin position="7348"/>
        <end position="7360"/>
    </location>
</feature>
<organism evidence="3 4">
    <name type="scientific">Nocardiopsis tropica</name>
    <dbReference type="NCBI Taxonomy" id="109330"/>
    <lineage>
        <taxon>Bacteria</taxon>
        <taxon>Bacillati</taxon>
        <taxon>Actinomycetota</taxon>
        <taxon>Actinomycetes</taxon>
        <taxon>Streptosporangiales</taxon>
        <taxon>Nocardiopsidaceae</taxon>
        <taxon>Nocardiopsis</taxon>
    </lineage>
</organism>
<feature type="region of interest" description="Disordered" evidence="2">
    <location>
        <begin position="5996"/>
        <end position="6072"/>
    </location>
</feature>
<feature type="compositionally biased region" description="Polar residues" evidence="2">
    <location>
        <begin position="165"/>
        <end position="176"/>
    </location>
</feature>
<feature type="compositionally biased region" description="Low complexity" evidence="2">
    <location>
        <begin position="1878"/>
        <end position="1889"/>
    </location>
</feature>
<feature type="compositionally biased region" description="Basic and acidic residues" evidence="2">
    <location>
        <begin position="4286"/>
        <end position="4313"/>
    </location>
</feature>
<feature type="compositionally biased region" description="Polar residues" evidence="2">
    <location>
        <begin position="6403"/>
        <end position="6417"/>
    </location>
</feature>
<feature type="compositionally biased region" description="Basic and acidic residues" evidence="2">
    <location>
        <begin position="5865"/>
        <end position="5877"/>
    </location>
</feature>
<feature type="compositionally biased region" description="Polar residues" evidence="2">
    <location>
        <begin position="2741"/>
        <end position="2752"/>
    </location>
</feature>
<feature type="non-terminal residue" evidence="3">
    <location>
        <position position="7444"/>
    </location>
</feature>
<feature type="compositionally biased region" description="Basic and acidic residues" evidence="2">
    <location>
        <begin position="357"/>
        <end position="373"/>
    </location>
</feature>
<feature type="region of interest" description="Disordered" evidence="2">
    <location>
        <begin position="5855"/>
        <end position="5888"/>
    </location>
</feature>
<feature type="compositionally biased region" description="Gly residues" evidence="2">
    <location>
        <begin position="7258"/>
        <end position="7287"/>
    </location>
</feature>
<feature type="compositionally biased region" description="Polar residues" evidence="2">
    <location>
        <begin position="233"/>
        <end position="248"/>
    </location>
</feature>
<dbReference type="EMBL" id="JAUUCC010000119">
    <property type="protein sequence ID" value="MEE2054591.1"/>
    <property type="molecule type" value="Genomic_DNA"/>
</dbReference>
<feature type="region of interest" description="Disordered" evidence="2">
    <location>
        <begin position="4069"/>
        <end position="4106"/>
    </location>
</feature>
<dbReference type="RefSeq" id="WP_330161427.1">
    <property type="nucleotide sequence ID" value="NZ_JAUUCC010000119.1"/>
</dbReference>
<feature type="compositionally biased region" description="Basic and acidic residues" evidence="2">
    <location>
        <begin position="5996"/>
        <end position="6011"/>
    </location>
</feature>
<feature type="compositionally biased region" description="Basic and acidic residues" evidence="2">
    <location>
        <begin position="6976"/>
        <end position="6994"/>
    </location>
</feature>
<feature type="compositionally biased region" description="Polar residues" evidence="2">
    <location>
        <begin position="2473"/>
        <end position="2488"/>
    </location>
</feature>
<reference evidence="3 4" key="1">
    <citation type="submission" date="2023-07" db="EMBL/GenBank/DDBJ databases">
        <authorList>
            <person name="Girao M."/>
            <person name="Carvalho M.F."/>
        </authorList>
    </citation>
    <scope>NUCLEOTIDE SEQUENCE [LARGE SCALE GENOMIC DNA]</scope>
    <source>
        <strain evidence="3 4">66/93</strain>
    </source>
</reference>
<feature type="compositionally biased region" description="Low complexity" evidence="2">
    <location>
        <begin position="4576"/>
        <end position="4588"/>
    </location>
</feature>
<feature type="region of interest" description="Disordered" evidence="2">
    <location>
        <begin position="3028"/>
        <end position="3053"/>
    </location>
</feature>
<evidence type="ECO:0000313" key="3">
    <source>
        <dbReference type="EMBL" id="MEE2054591.1"/>
    </source>
</evidence>
<feature type="region of interest" description="Disordered" evidence="2">
    <location>
        <begin position="5944"/>
        <end position="5966"/>
    </location>
</feature>
<feature type="compositionally biased region" description="Low complexity" evidence="2">
    <location>
        <begin position="772"/>
        <end position="782"/>
    </location>
</feature>
<feature type="compositionally biased region" description="Low complexity" evidence="2">
    <location>
        <begin position="4163"/>
        <end position="4188"/>
    </location>
</feature>
<feature type="compositionally biased region" description="Basic and acidic residues" evidence="2">
    <location>
        <begin position="4589"/>
        <end position="4598"/>
    </location>
</feature>
<feature type="region of interest" description="Disordered" evidence="2">
    <location>
        <begin position="3171"/>
        <end position="3194"/>
    </location>
</feature>
<feature type="compositionally biased region" description="Low complexity" evidence="2">
    <location>
        <begin position="3106"/>
        <end position="3116"/>
    </location>
</feature>
<feature type="compositionally biased region" description="Low complexity" evidence="2">
    <location>
        <begin position="2571"/>
        <end position="2591"/>
    </location>
</feature>
<feature type="compositionally biased region" description="Low complexity" evidence="2">
    <location>
        <begin position="6048"/>
        <end position="6061"/>
    </location>
</feature>
<feature type="compositionally biased region" description="Basic and acidic residues" evidence="2">
    <location>
        <begin position="5496"/>
        <end position="5510"/>
    </location>
</feature>
<feature type="region of interest" description="Disordered" evidence="2">
    <location>
        <begin position="3456"/>
        <end position="3535"/>
    </location>
</feature>
<feature type="region of interest" description="Disordered" evidence="2">
    <location>
        <begin position="2571"/>
        <end position="2662"/>
    </location>
</feature>
<feature type="compositionally biased region" description="Low complexity" evidence="2">
    <location>
        <begin position="3214"/>
        <end position="3223"/>
    </location>
</feature>
<feature type="compositionally biased region" description="Polar residues" evidence="2">
    <location>
        <begin position="386"/>
        <end position="395"/>
    </location>
</feature>
<feature type="region of interest" description="Disordered" evidence="2">
    <location>
        <begin position="4358"/>
        <end position="4447"/>
    </location>
</feature>
<feature type="region of interest" description="Disordered" evidence="2">
    <location>
        <begin position="3850"/>
        <end position="3962"/>
    </location>
</feature>
<feature type="compositionally biased region" description="Basic and acidic residues" evidence="2">
    <location>
        <begin position="1915"/>
        <end position="1931"/>
    </location>
</feature>
<feature type="region of interest" description="Disordered" evidence="2">
    <location>
        <begin position="4148"/>
        <end position="4250"/>
    </location>
</feature>
<feature type="region of interest" description="Disordered" evidence="2">
    <location>
        <begin position="3087"/>
        <end position="3155"/>
    </location>
</feature>
<dbReference type="PANTHER" id="PTHR43941">
    <property type="entry name" value="STRUCTURAL MAINTENANCE OF CHROMOSOMES PROTEIN 2"/>
    <property type="match status" value="1"/>
</dbReference>
<feature type="compositionally biased region" description="Polar residues" evidence="2">
    <location>
        <begin position="7299"/>
        <end position="7309"/>
    </location>
</feature>
<name>A0ABU7KZ57_9ACTN</name>
<feature type="region of interest" description="Disordered" evidence="2">
    <location>
        <begin position="2940"/>
        <end position="2975"/>
    </location>
</feature>
<feature type="compositionally biased region" description="Low complexity" evidence="2">
    <location>
        <begin position="7156"/>
        <end position="7169"/>
    </location>
</feature>
<gene>
    <name evidence="3" type="ORF">Q8A49_29255</name>
</gene>
<evidence type="ECO:0000313" key="4">
    <source>
        <dbReference type="Proteomes" id="UP001348641"/>
    </source>
</evidence>
<feature type="compositionally biased region" description="Basic and acidic residues" evidence="2">
    <location>
        <begin position="396"/>
        <end position="409"/>
    </location>
</feature>
<feature type="region of interest" description="Disordered" evidence="2">
    <location>
        <begin position="712"/>
        <end position="731"/>
    </location>
</feature>
<feature type="compositionally biased region" description="Basic and acidic residues" evidence="2">
    <location>
        <begin position="6062"/>
        <end position="6071"/>
    </location>
</feature>
<feature type="region of interest" description="Disordered" evidence="2">
    <location>
        <begin position="2107"/>
        <end position="2185"/>
    </location>
</feature>
<evidence type="ECO:0000256" key="1">
    <source>
        <dbReference type="SAM" id="Coils"/>
    </source>
</evidence>
<feature type="compositionally biased region" description="Pro residues" evidence="2">
    <location>
        <begin position="4605"/>
        <end position="4617"/>
    </location>
</feature>
<feature type="region of interest" description="Disordered" evidence="2">
    <location>
        <begin position="3214"/>
        <end position="3316"/>
    </location>
</feature>
<feature type="compositionally biased region" description="Polar residues" evidence="2">
    <location>
        <begin position="4195"/>
        <end position="4207"/>
    </location>
</feature>
<feature type="compositionally biased region" description="Low complexity" evidence="2">
    <location>
        <begin position="6180"/>
        <end position="6199"/>
    </location>
</feature>
<protein>
    <submittedName>
        <fullName evidence="3">Uncharacterized protein</fullName>
    </submittedName>
</protein>
<feature type="compositionally biased region" description="Polar residues" evidence="2">
    <location>
        <begin position="5486"/>
        <end position="5495"/>
    </location>
</feature>
<feature type="compositionally biased region" description="Basic and acidic residues" evidence="2">
    <location>
        <begin position="306"/>
        <end position="323"/>
    </location>
</feature>
<feature type="compositionally biased region" description="Low complexity" evidence="2">
    <location>
        <begin position="1428"/>
        <end position="1443"/>
    </location>
</feature>
<feature type="compositionally biased region" description="Basic and acidic residues" evidence="2">
    <location>
        <begin position="7368"/>
        <end position="7380"/>
    </location>
</feature>
<feature type="compositionally biased region" description="Low complexity" evidence="2">
    <location>
        <begin position="3128"/>
        <end position="3141"/>
    </location>
</feature>
<feature type="region of interest" description="Disordered" evidence="2">
    <location>
        <begin position="6956"/>
        <end position="7313"/>
    </location>
</feature>
<feature type="compositionally biased region" description="Low complexity" evidence="2">
    <location>
        <begin position="6822"/>
        <end position="6847"/>
    </location>
</feature>
<feature type="compositionally biased region" description="Acidic residues" evidence="2">
    <location>
        <begin position="1"/>
        <end position="14"/>
    </location>
</feature>
<feature type="region of interest" description="Disordered" evidence="2">
    <location>
        <begin position="6913"/>
        <end position="6938"/>
    </location>
</feature>
<feature type="compositionally biased region" description="Basic and acidic residues" evidence="2">
    <location>
        <begin position="7002"/>
        <end position="7029"/>
    </location>
</feature>
<feature type="region of interest" description="Disordered" evidence="2">
    <location>
        <begin position="2741"/>
        <end position="2763"/>
    </location>
</feature>
<feature type="region of interest" description="Disordered" evidence="2">
    <location>
        <begin position="5728"/>
        <end position="5753"/>
    </location>
</feature>
<feature type="compositionally biased region" description="Basic and acidic residues" evidence="2">
    <location>
        <begin position="7170"/>
        <end position="7198"/>
    </location>
</feature>
<feature type="region of interest" description="Disordered" evidence="2">
    <location>
        <begin position="2449"/>
        <end position="2524"/>
    </location>
</feature>
<feature type="compositionally biased region" description="Basic and acidic residues" evidence="2">
    <location>
        <begin position="6807"/>
        <end position="6818"/>
    </location>
</feature>
<feature type="region of interest" description="Disordered" evidence="2">
    <location>
        <begin position="6587"/>
        <end position="6688"/>
    </location>
</feature>
<feature type="compositionally biased region" description="Low complexity" evidence="2">
    <location>
        <begin position="3731"/>
        <end position="3764"/>
    </location>
</feature>
<feature type="compositionally biased region" description="Polar residues" evidence="2">
    <location>
        <begin position="3460"/>
        <end position="3481"/>
    </location>
</feature>
<feature type="region of interest" description="Disordered" evidence="2">
    <location>
        <begin position="1803"/>
        <end position="1931"/>
    </location>
</feature>
<feature type="region of interest" description="Disordered" evidence="2">
    <location>
        <begin position="5456"/>
        <end position="5588"/>
    </location>
</feature>
<feature type="region of interest" description="Disordered" evidence="2">
    <location>
        <begin position="3696"/>
        <end position="3838"/>
    </location>
</feature>
<feature type="compositionally biased region" description="Pro residues" evidence="2">
    <location>
        <begin position="6672"/>
        <end position="6684"/>
    </location>
</feature>